<feature type="transmembrane region" description="Helical" evidence="2">
    <location>
        <begin position="87"/>
        <end position="108"/>
    </location>
</feature>
<sequence length="290" mass="30027">MSENPPVGQPPENENPYGQQKPPVPPSQGGYPPAGGYPPPGGGYPPPGGFPSAPPPQEPWGAPASYGGPVRVGQAVGYGWDKFKSNAGVWILAVIVIGVISGIVSGIFSPQVRALQDVDWSDPESIEVPALTFGSALLGAIGAVISFVVQSLASHGALAQTRKARVSLGDFFAVRNLGGIVLLGVVIGLINLVLAFVPFFGALAILVINFFLTFALMFVIDKGENALTAIGSSFRLVADSPGVVILTILAVIGLTILGFVLCFVGLLVTFPIASIAVAFVYRRLIGEQPV</sequence>
<dbReference type="RefSeq" id="WP_157802555.1">
    <property type="nucleotide sequence ID" value="NZ_BOOX01000002.1"/>
</dbReference>
<keyword evidence="2" id="KW-0472">Membrane</keyword>
<feature type="transmembrane region" description="Helical" evidence="2">
    <location>
        <begin position="174"/>
        <end position="194"/>
    </location>
</feature>
<name>A0A2M9CPU9_9CELL</name>
<keyword evidence="2" id="KW-0812">Transmembrane</keyword>
<proteinExistence type="predicted"/>
<feature type="transmembrane region" description="Helical" evidence="2">
    <location>
        <begin position="200"/>
        <end position="220"/>
    </location>
</feature>
<dbReference type="OrthoDB" id="4829830at2"/>
<feature type="transmembrane region" description="Helical" evidence="2">
    <location>
        <begin position="232"/>
        <end position="252"/>
    </location>
</feature>
<reference evidence="3 4" key="1">
    <citation type="submission" date="2017-11" db="EMBL/GenBank/DDBJ databases">
        <title>Genomic Encyclopedia of Archaeal and Bacterial Type Strains, Phase II (KMG-II): From Individual Species to Whole Genera.</title>
        <authorList>
            <person name="Goeker M."/>
        </authorList>
    </citation>
    <scope>NUCLEOTIDE SEQUENCE [LARGE SCALE GENOMIC DNA]</scope>
    <source>
        <strain evidence="3 4">DSM 25478</strain>
    </source>
</reference>
<feature type="transmembrane region" description="Helical" evidence="2">
    <location>
        <begin position="258"/>
        <end position="281"/>
    </location>
</feature>
<comment type="caution">
    <text evidence="3">The sequence shown here is derived from an EMBL/GenBank/DDBJ whole genome shotgun (WGS) entry which is preliminary data.</text>
</comment>
<dbReference type="Proteomes" id="UP000231693">
    <property type="component" value="Unassembled WGS sequence"/>
</dbReference>
<feature type="transmembrane region" description="Helical" evidence="2">
    <location>
        <begin position="128"/>
        <end position="153"/>
    </location>
</feature>
<dbReference type="EMBL" id="PGFE01000002">
    <property type="protein sequence ID" value="PJJ73923.1"/>
    <property type="molecule type" value="Genomic_DNA"/>
</dbReference>
<keyword evidence="2" id="KW-1133">Transmembrane helix</keyword>
<evidence type="ECO:0000313" key="3">
    <source>
        <dbReference type="EMBL" id="PJJ73923.1"/>
    </source>
</evidence>
<organism evidence="3 4">
    <name type="scientific">Sediminihabitans luteus</name>
    <dbReference type="NCBI Taxonomy" id="1138585"/>
    <lineage>
        <taxon>Bacteria</taxon>
        <taxon>Bacillati</taxon>
        <taxon>Actinomycetota</taxon>
        <taxon>Actinomycetes</taxon>
        <taxon>Micrococcales</taxon>
        <taxon>Cellulomonadaceae</taxon>
        <taxon>Sediminihabitans</taxon>
    </lineage>
</organism>
<accession>A0A2M9CPU9</accession>
<evidence type="ECO:0000313" key="4">
    <source>
        <dbReference type="Proteomes" id="UP000231693"/>
    </source>
</evidence>
<protein>
    <submittedName>
        <fullName evidence="3">Putative membrane protein</fullName>
    </submittedName>
</protein>
<feature type="compositionally biased region" description="Pro residues" evidence="1">
    <location>
        <begin position="35"/>
        <end position="58"/>
    </location>
</feature>
<keyword evidence="4" id="KW-1185">Reference proteome</keyword>
<dbReference type="AlphaFoldDB" id="A0A2M9CPU9"/>
<evidence type="ECO:0000256" key="1">
    <source>
        <dbReference type="SAM" id="MobiDB-lite"/>
    </source>
</evidence>
<gene>
    <name evidence="3" type="ORF">CLV28_1407</name>
</gene>
<evidence type="ECO:0000256" key="2">
    <source>
        <dbReference type="SAM" id="Phobius"/>
    </source>
</evidence>
<feature type="region of interest" description="Disordered" evidence="1">
    <location>
        <begin position="1"/>
        <end position="65"/>
    </location>
</feature>